<feature type="transmembrane region" description="Helical" evidence="4">
    <location>
        <begin position="87"/>
        <end position="107"/>
    </location>
</feature>
<evidence type="ECO:0000256" key="2">
    <source>
        <dbReference type="ARBA" id="ARBA00022803"/>
    </source>
</evidence>
<evidence type="ECO:0000313" key="5">
    <source>
        <dbReference type="EMBL" id="KKS11525.1"/>
    </source>
</evidence>
<reference evidence="5 6" key="1">
    <citation type="journal article" date="2015" name="Nature">
        <title>rRNA introns, odd ribosomes, and small enigmatic genomes across a large radiation of phyla.</title>
        <authorList>
            <person name="Brown C.T."/>
            <person name="Hug L.A."/>
            <person name="Thomas B.C."/>
            <person name="Sharon I."/>
            <person name="Castelle C.J."/>
            <person name="Singh A."/>
            <person name="Wilkins M.J."/>
            <person name="Williams K.H."/>
            <person name="Banfield J.F."/>
        </authorList>
    </citation>
    <scope>NUCLEOTIDE SEQUENCE [LARGE SCALE GENOMIC DNA]</scope>
</reference>
<keyword evidence="2 3" id="KW-0802">TPR repeat</keyword>
<accession>A0A0G0WF19</accession>
<feature type="repeat" description="TPR" evidence="3">
    <location>
        <begin position="472"/>
        <end position="505"/>
    </location>
</feature>
<feature type="transmembrane region" description="Helical" evidence="4">
    <location>
        <begin position="136"/>
        <end position="157"/>
    </location>
</feature>
<protein>
    <submittedName>
        <fullName evidence="5">TPR domain protein</fullName>
    </submittedName>
</protein>
<keyword evidence="4" id="KW-1133">Transmembrane helix</keyword>
<evidence type="ECO:0000313" key="6">
    <source>
        <dbReference type="Proteomes" id="UP000034753"/>
    </source>
</evidence>
<dbReference type="InterPro" id="IPR019734">
    <property type="entry name" value="TPR_rpt"/>
</dbReference>
<dbReference type="PANTHER" id="PTHR44227">
    <property type="match status" value="1"/>
</dbReference>
<evidence type="ECO:0000256" key="3">
    <source>
        <dbReference type="PROSITE-ProRule" id="PRU00339"/>
    </source>
</evidence>
<feature type="transmembrane region" description="Helical" evidence="4">
    <location>
        <begin position="6"/>
        <end position="26"/>
    </location>
</feature>
<dbReference type="Gene3D" id="1.25.40.10">
    <property type="entry name" value="Tetratricopeptide repeat domain"/>
    <property type="match status" value="1"/>
</dbReference>
<dbReference type="InterPro" id="IPR052346">
    <property type="entry name" value="O-mannosyl-transferase_TMTC"/>
</dbReference>
<dbReference type="SMART" id="SM00028">
    <property type="entry name" value="TPR"/>
    <property type="match status" value="3"/>
</dbReference>
<organism evidence="5 6">
    <name type="scientific">Candidatus Daviesbacteria bacterium GW2011_GWB1_41_5</name>
    <dbReference type="NCBI Taxonomy" id="1618429"/>
    <lineage>
        <taxon>Bacteria</taxon>
        <taxon>Candidatus Daviesiibacteriota</taxon>
    </lineage>
</organism>
<dbReference type="Pfam" id="PF13181">
    <property type="entry name" value="TPR_8"/>
    <property type="match status" value="1"/>
</dbReference>
<feature type="transmembrane region" description="Helical" evidence="4">
    <location>
        <begin position="336"/>
        <end position="354"/>
    </location>
</feature>
<feature type="transmembrane region" description="Helical" evidence="4">
    <location>
        <begin position="361"/>
        <end position="378"/>
    </location>
</feature>
<proteinExistence type="predicted"/>
<keyword evidence="4" id="KW-0472">Membrane</keyword>
<feature type="transmembrane region" description="Helical" evidence="4">
    <location>
        <begin position="197"/>
        <end position="217"/>
    </location>
</feature>
<evidence type="ECO:0000256" key="4">
    <source>
        <dbReference type="SAM" id="Phobius"/>
    </source>
</evidence>
<keyword evidence="4" id="KW-0812">Transmembrane</keyword>
<keyword evidence="1" id="KW-0677">Repeat</keyword>
<dbReference type="PANTHER" id="PTHR44227:SF3">
    <property type="entry name" value="PROTEIN O-MANNOSYL-TRANSFERASE TMTC4"/>
    <property type="match status" value="1"/>
</dbReference>
<dbReference type="EMBL" id="LCBN01000071">
    <property type="protein sequence ID" value="KKS11525.1"/>
    <property type="molecule type" value="Genomic_DNA"/>
</dbReference>
<feature type="transmembrane region" description="Helical" evidence="4">
    <location>
        <begin position="304"/>
        <end position="324"/>
    </location>
</feature>
<sequence length="523" mass="60317">MNKYLIFLVSLGFLVYFNSLFNSFVWDDEEQIIKNAPVHLISNITSFFSGSTFNSGGGEGFSGLYYKPLMTTAFSLIYSIFGANAFYFHIFQVVLHIINTVILFYIFKFFLKKEFLAFTLAIIFLIHPISTEAVVYISALQEPLFFFFGSLAVLLVIKEKWPIPVSILLLMSFLSKETGLLFLPLIFFYAIIYKQKFYYVFGGVVSFLIYLFLRFTVANIPIAAHNLSSITTMTFWERLINIPQIIIFYLKTFIFPKDLFIDQQWAIRGISWQKFYFPLLILLLLLAIFLFCAIFLWKNSKATFPLFTFFSFWFLLGMGLHLQLFPLDLTVAERWFYMPMPGILGMIASLSMALKIKDKPLSNLLIAVLIITVPFLFIKTITRNINWQNGLVLYSHDIKLSPPNYNLENNLGVELYRKGSISESKTHFEKSVALAPGWWTNWNNLGAVAEAEGDLESAEKHYKKAIGNGKYYLAYSNLAKVLLKQEKFLEARDFSKDALKVLPKNSDLWQVLAISEEKVNQLK</sequence>
<dbReference type="AlphaFoldDB" id="A0A0G0WF19"/>
<feature type="transmembrane region" description="Helical" evidence="4">
    <location>
        <begin position="169"/>
        <end position="191"/>
    </location>
</feature>
<feature type="transmembrane region" description="Helical" evidence="4">
    <location>
        <begin position="114"/>
        <end position="130"/>
    </location>
</feature>
<name>A0A0G0WF19_9BACT</name>
<feature type="transmembrane region" description="Helical" evidence="4">
    <location>
        <begin position="238"/>
        <end position="255"/>
    </location>
</feature>
<dbReference type="SUPFAM" id="SSF48452">
    <property type="entry name" value="TPR-like"/>
    <property type="match status" value="1"/>
</dbReference>
<dbReference type="Proteomes" id="UP000034753">
    <property type="component" value="Unassembled WGS sequence"/>
</dbReference>
<feature type="transmembrane region" description="Helical" evidence="4">
    <location>
        <begin position="275"/>
        <end position="297"/>
    </location>
</feature>
<dbReference type="PROSITE" id="PS50005">
    <property type="entry name" value="TPR"/>
    <property type="match status" value="1"/>
</dbReference>
<gene>
    <name evidence="5" type="ORF">UU67_C0071G0016</name>
</gene>
<evidence type="ECO:0000256" key="1">
    <source>
        <dbReference type="ARBA" id="ARBA00022737"/>
    </source>
</evidence>
<comment type="caution">
    <text evidence="5">The sequence shown here is derived from an EMBL/GenBank/DDBJ whole genome shotgun (WGS) entry which is preliminary data.</text>
</comment>
<dbReference type="InterPro" id="IPR011990">
    <property type="entry name" value="TPR-like_helical_dom_sf"/>
</dbReference>